<accession>A0A9D3UJS2</accession>
<keyword evidence="2" id="KW-1185">Reference proteome</keyword>
<gene>
    <name evidence="1" type="ORF">J1N35_036248</name>
</gene>
<dbReference type="EMBL" id="JAIQCV010000011">
    <property type="protein sequence ID" value="KAH1045464.1"/>
    <property type="molecule type" value="Genomic_DNA"/>
</dbReference>
<dbReference type="AlphaFoldDB" id="A0A9D3UJS2"/>
<evidence type="ECO:0000313" key="2">
    <source>
        <dbReference type="Proteomes" id="UP000828251"/>
    </source>
</evidence>
<protein>
    <submittedName>
        <fullName evidence="1">Uncharacterized protein</fullName>
    </submittedName>
</protein>
<comment type="caution">
    <text evidence="1">The sequence shown here is derived from an EMBL/GenBank/DDBJ whole genome shotgun (WGS) entry which is preliminary data.</text>
</comment>
<reference evidence="1 2" key="1">
    <citation type="journal article" date="2021" name="Plant Biotechnol. J.">
        <title>Multi-omics assisted identification of the key and species-specific regulatory components of drought-tolerant mechanisms in Gossypium stocksii.</title>
        <authorList>
            <person name="Yu D."/>
            <person name="Ke L."/>
            <person name="Zhang D."/>
            <person name="Wu Y."/>
            <person name="Sun Y."/>
            <person name="Mei J."/>
            <person name="Sun J."/>
            <person name="Sun Y."/>
        </authorList>
    </citation>
    <scope>NUCLEOTIDE SEQUENCE [LARGE SCALE GENOMIC DNA]</scope>
    <source>
        <strain evidence="2">cv. E1</strain>
        <tissue evidence="1">Leaf</tissue>
    </source>
</reference>
<organism evidence="1 2">
    <name type="scientific">Gossypium stocksii</name>
    <dbReference type="NCBI Taxonomy" id="47602"/>
    <lineage>
        <taxon>Eukaryota</taxon>
        <taxon>Viridiplantae</taxon>
        <taxon>Streptophyta</taxon>
        <taxon>Embryophyta</taxon>
        <taxon>Tracheophyta</taxon>
        <taxon>Spermatophyta</taxon>
        <taxon>Magnoliopsida</taxon>
        <taxon>eudicotyledons</taxon>
        <taxon>Gunneridae</taxon>
        <taxon>Pentapetalae</taxon>
        <taxon>rosids</taxon>
        <taxon>malvids</taxon>
        <taxon>Malvales</taxon>
        <taxon>Malvaceae</taxon>
        <taxon>Malvoideae</taxon>
        <taxon>Gossypium</taxon>
    </lineage>
</organism>
<dbReference type="Proteomes" id="UP000828251">
    <property type="component" value="Unassembled WGS sequence"/>
</dbReference>
<name>A0A9D3UJS2_9ROSI</name>
<evidence type="ECO:0000313" key="1">
    <source>
        <dbReference type="EMBL" id="KAH1045464.1"/>
    </source>
</evidence>
<proteinExistence type="predicted"/>
<sequence length="52" mass="5691">MACMNTAASTTFRTLDKTPWVLKCSNIGSIRRGKVKSTGLEGQRGRKHAILV</sequence>